<name>A0ACC0HBM1_9ERIC</name>
<protein>
    <submittedName>
        <fullName evidence="1">Uncharacterized protein</fullName>
    </submittedName>
</protein>
<sequence>MINAILQSRRSNAVDCWLLRLVSSGGCPALALRPWLVSASDVAQACRFLPGLVSSSPASSTLLKEYILQL</sequence>
<organism evidence="1 2">
    <name type="scientific">Camellia lanceoleosa</name>
    <dbReference type="NCBI Taxonomy" id="1840588"/>
    <lineage>
        <taxon>Eukaryota</taxon>
        <taxon>Viridiplantae</taxon>
        <taxon>Streptophyta</taxon>
        <taxon>Embryophyta</taxon>
        <taxon>Tracheophyta</taxon>
        <taxon>Spermatophyta</taxon>
        <taxon>Magnoliopsida</taxon>
        <taxon>eudicotyledons</taxon>
        <taxon>Gunneridae</taxon>
        <taxon>Pentapetalae</taxon>
        <taxon>asterids</taxon>
        <taxon>Ericales</taxon>
        <taxon>Theaceae</taxon>
        <taxon>Camellia</taxon>
    </lineage>
</organism>
<gene>
    <name evidence="1" type="ORF">LOK49_LG06G00611</name>
</gene>
<comment type="caution">
    <text evidence="1">The sequence shown here is derived from an EMBL/GenBank/DDBJ whole genome shotgun (WGS) entry which is preliminary data.</text>
</comment>
<keyword evidence="2" id="KW-1185">Reference proteome</keyword>
<evidence type="ECO:0000313" key="2">
    <source>
        <dbReference type="Proteomes" id="UP001060215"/>
    </source>
</evidence>
<accession>A0ACC0HBM1</accession>
<dbReference type="Proteomes" id="UP001060215">
    <property type="component" value="Chromosome 5"/>
</dbReference>
<proteinExistence type="predicted"/>
<dbReference type="EMBL" id="CM045762">
    <property type="protein sequence ID" value="KAI8010273.1"/>
    <property type="molecule type" value="Genomic_DNA"/>
</dbReference>
<reference evidence="1 2" key="1">
    <citation type="journal article" date="2022" name="Plant J.">
        <title>Chromosome-level genome of Camellia lanceoleosa provides a valuable resource for understanding genome evolution and self-incompatibility.</title>
        <authorList>
            <person name="Gong W."/>
            <person name="Xiao S."/>
            <person name="Wang L."/>
            <person name="Liao Z."/>
            <person name="Chang Y."/>
            <person name="Mo W."/>
            <person name="Hu G."/>
            <person name="Li W."/>
            <person name="Zhao G."/>
            <person name="Zhu H."/>
            <person name="Hu X."/>
            <person name="Ji K."/>
            <person name="Xiang X."/>
            <person name="Song Q."/>
            <person name="Yuan D."/>
            <person name="Jin S."/>
            <person name="Zhang L."/>
        </authorList>
    </citation>
    <scope>NUCLEOTIDE SEQUENCE [LARGE SCALE GENOMIC DNA]</scope>
    <source>
        <strain evidence="1">SQ_2022a</strain>
    </source>
</reference>
<evidence type="ECO:0000313" key="1">
    <source>
        <dbReference type="EMBL" id="KAI8010273.1"/>
    </source>
</evidence>